<dbReference type="EMBL" id="CACRXK020014587">
    <property type="protein sequence ID" value="CAB4027074.1"/>
    <property type="molecule type" value="Genomic_DNA"/>
</dbReference>
<dbReference type="Proteomes" id="UP001152795">
    <property type="component" value="Unassembled WGS sequence"/>
</dbReference>
<name>A0A7D9JCN3_PARCT</name>
<protein>
    <submittedName>
        <fullName evidence="1">Uncharacterized protein</fullName>
    </submittedName>
</protein>
<dbReference type="AlphaFoldDB" id="A0A7D9JCN3"/>
<accession>A0A7D9JCN3</accession>
<comment type="caution">
    <text evidence="1">The sequence shown here is derived from an EMBL/GenBank/DDBJ whole genome shotgun (WGS) entry which is preliminary data.</text>
</comment>
<organism evidence="1 2">
    <name type="scientific">Paramuricea clavata</name>
    <name type="common">Red gorgonian</name>
    <name type="synonym">Violescent sea-whip</name>
    <dbReference type="NCBI Taxonomy" id="317549"/>
    <lineage>
        <taxon>Eukaryota</taxon>
        <taxon>Metazoa</taxon>
        <taxon>Cnidaria</taxon>
        <taxon>Anthozoa</taxon>
        <taxon>Octocorallia</taxon>
        <taxon>Malacalcyonacea</taxon>
        <taxon>Plexauridae</taxon>
        <taxon>Paramuricea</taxon>
    </lineage>
</organism>
<evidence type="ECO:0000313" key="2">
    <source>
        <dbReference type="Proteomes" id="UP001152795"/>
    </source>
</evidence>
<keyword evidence="2" id="KW-1185">Reference proteome</keyword>
<gene>
    <name evidence="1" type="ORF">PACLA_8A086708</name>
</gene>
<proteinExistence type="predicted"/>
<evidence type="ECO:0000313" key="1">
    <source>
        <dbReference type="EMBL" id="CAB4027074.1"/>
    </source>
</evidence>
<sequence length="198" mass="21361">MAGLSPHQLPSIVALPSLYIYVPTKNETLILGQGHWDNTSYDSAIWTAKGNDQTNFNSQFWSANVTEVCLTSDAFSIRFSVNNVQAPSLLSLFFQKNTLNISKDLWNDALEDGIADPAFEENCYETGFNVGDPNYIQARIGIVNLDNPGTGCTPSGPQAIGVGIKVAGQGYGSVHGVVAGNTTEYHDVSVYVRSKPDP</sequence>
<reference evidence="1" key="1">
    <citation type="submission" date="2020-04" db="EMBL/GenBank/DDBJ databases">
        <authorList>
            <person name="Alioto T."/>
            <person name="Alioto T."/>
            <person name="Gomez Garrido J."/>
        </authorList>
    </citation>
    <scope>NUCLEOTIDE SEQUENCE</scope>
    <source>
        <strain evidence="1">A484AB</strain>
    </source>
</reference>